<dbReference type="InterPro" id="IPR036398">
    <property type="entry name" value="CA_dom_sf"/>
</dbReference>
<evidence type="ECO:0000313" key="2">
    <source>
        <dbReference type="Proteomes" id="UP000244810"/>
    </source>
</evidence>
<dbReference type="AlphaFoldDB" id="A0A2T7UYQ4"/>
<sequence>MAEAHAAEHEVHVVEDAVIDAQRAALTAAFRSQGFGPQSPRDIDMPIGANLRVFGLAPDPMRMNLCNIHLHEGAEHRGGEFTAYAGNGDGAGNGSGYLYTGDLSAAELAPYAHPVGATDHGALVPGDTIEVHFVYTTAQVRPGPTLGACLDPATGNPELRVEAVVMVLVNDDSAANFLELTQVATQRGYAQAPNLPMTLGEPVLYTGSTTGPAYNETGSPYQVTWSVRPRVLRVSIRSLDAWLGHNIFEEDHAHGVRNLVIDPEQLSAIRY</sequence>
<evidence type="ECO:0000313" key="1">
    <source>
        <dbReference type="EMBL" id="PVE49588.1"/>
    </source>
</evidence>
<dbReference type="InterPro" id="IPR018883">
    <property type="entry name" value="Delta_CA"/>
</dbReference>
<accession>A0A2T7UYQ4</accession>
<dbReference type="EMBL" id="QDDR01000001">
    <property type="protein sequence ID" value="PVE49588.1"/>
    <property type="molecule type" value="Genomic_DNA"/>
</dbReference>
<dbReference type="Proteomes" id="UP000244810">
    <property type="component" value="Unassembled WGS sequence"/>
</dbReference>
<comment type="caution">
    <text evidence="1">The sequence shown here is derived from an EMBL/GenBank/DDBJ whole genome shotgun (WGS) entry which is preliminary data.</text>
</comment>
<proteinExistence type="predicted"/>
<gene>
    <name evidence="1" type="ORF">DDE23_00065</name>
</gene>
<reference evidence="1 2" key="1">
    <citation type="journal article" date="2011" name="Syst. Appl. Microbiol.">
        <title>Defluviimonas denitrificans gen. nov., sp. nov., and Pararhodobacter aggregans gen. nov., sp. nov., non-phototrophic Rhodobacteraceae from the biofilter of a marine aquaculture.</title>
        <authorList>
            <person name="Foesel B.U."/>
            <person name="Drake H.L."/>
            <person name="Schramm A."/>
        </authorList>
    </citation>
    <scope>NUCLEOTIDE SEQUENCE [LARGE SCALE GENOMIC DNA]</scope>
    <source>
        <strain evidence="1 2">D1-19</strain>
    </source>
</reference>
<name>A0A2T7UYQ4_9RHOB</name>
<protein>
    <recommendedName>
        <fullName evidence="3">Cadmium carbonic anhydrase</fullName>
    </recommendedName>
</protein>
<evidence type="ECO:0008006" key="3">
    <source>
        <dbReference type="Google" id="ProtNLM"/>
    </source>
</evidence>
<dbReference type="SUPFAM" id="SSF51069">
    <property type="entry name" value="Carbonic anhydrase"/>
    <property type="match status" value="1"/>
</dbReference>
<organism evidence="1 2">
    <name type="scientific">Pararhodobacter aggregans</name>
    <dbReference type="NCBI Taxonomy" id="404875"/>
    <lineage>
        <taxon>Bacteria</taxon>
        <taxon>Pseudomonadati</taxon>
        <taxon>Pseudomonadota</taxon>
        <taxon>Alphaproteobacteria</taxon>
        <taxon>Rhodobacterales</taxon>
        <taxon>Paracoccaceae</taxon>
        <taxon>Pararhodobacter</taxon>
    </lineage>
</organism>
<keyword evidence="2" id="KW-1185">Reference proteome</keyword>
<dbReference type="Pfam" id="PF10563">
    <property type="entry name" value="CA_like"/>
    <property type="match status" value="1"/>
</dbReference>